<sequence length="155" mass="16728">MGNEISPSLSHPLPSNSLNLNKALDFCRNFSSLILKTREIKLDQLNTQSENFRHLEFSPDLVDGSLFFLIGNEGCCNTLIVKMDAAWTSNQKAAVGWAGYQDNIEVQGLNLIVNAEGALTSNQKAAGLNLIVNAEGALQAEVIGVLEVARWAGAI</sequence>
<keyword evidence="2" id="KW-1185">Reference proteome</keyword>
<protein>
    <submittedName>
        <fullName evidence="1">Uncharacterized protein</fullName>
    </submittedName>
</protein>
<reference evidence="1" key="1">
    <citation type="submission" date="2024-03" db="EMBL/GenBank/DDBJ databases">
        <title>WGS assembly of Saponaria officinalis var. Norfolk2.</title>
        <authorList>
            <person name="Jenkins J."/>
            <person name="Shu S."/>
            <person name="Grimwood J."/>
            <person name="Barry K."/>
            <person name="Goodstein D."/>
            <person name="Schmutz J."/>
            <person name="Leebens-Mack J."/>
            <person name="Osbourn A."/>
        </authorList>
    </citation>
    <scope>NUCLEOTIDE SEQUENCE [LARGE SCALE GENOMIC DNA]</scope>
    <source>
        <strain evidence="1">JIC</strain>
    </source>
</reference>
<evidence type="ECO:0000313" key="2">
    <source>
        <dbReference type="Proteomes" id="UP001443914"/>
    </source>
</evidence>
<dbReference type="EMBL" id="JBDFQZ010000012">
    <property type="protein sequence ID" value="KAK9673170.1"/>
    <property type="molecule type" value="Genomic_DNA"/>
</dbReference>
<proteinExistence type="predicted"/>
<accession>A0AAW1HAX2</accession>
<comment type="caution">
    <text evidence="1">The sequence shown here is derived from an EMBL/GenBank/DDBJ whole genome shotgun (WGS) entry which is preliminary data.</text>
</comment>
<name>A0AAW1HAX2_SAPOF</name>
<dbReference type="Proteomes" id="UP001443914">
    <property type="component" value="Unassembled WGS sequence"/>
</dbReference>
<dbReference type="AlphaFoldDB" id="A0AAW1HAX2"/>
<organism evidence="1 2">
    <name type="scientific">Saponaria officinalis</name>
    <name type="common">Common soapwort</name>
    <name type="synonym">Lychnis saponaria</name>
    <dbReference type="NCBI Taxonomy" id="3572"/>
    <lineage>
        <taxon>Eukaryota</taxon>
        <taxon>Viridiplantae</taxon>
        <taxon>Streptophyta</taxon>
        <taxon>Embryophyta</taxon>
        <taxon>Tracheophyta</taxon>
        <taxon>Spermatophyta</taxon>
        <taxon>Magnoliopsida</taxon>
        <taxon>eudicotyledons</taxon>
        <taxon>Gunneridae</taxon>
        <taxon>Pentapetalae</taxon>
        <taxon>Caryophyllales</taxon>
        <taxon>Caryophyllaceae</taxon>
        <taxon>Caryophylleae</taxon>
        <taxon>Saponaria</taxon>
    </lineage>
</organism>
<evidence type="ECO:0000313" key="1">
    <source>
        <dbReference type="EMBL" id="KAK9673170.1"/>
    </source>
</evidence>
<gene>
    <name evidence="1" type="ORF">RND81_12G150800</name>
</gene>